<dbReference type="InterPro" id="IPR001937">
    <property type="entry name" value="GalP_UDPtransf1"/>
</dbReference>
<evidence type="ECO:0000256" key="8">
    <source>
        <dbReference type="ARBA" id="ARBA00022695"/>
    </source>
</evidence>
<dbReference type="EC" id="2.7.7.12" evidence="5 13"/>
<dbReference type="Pfam" id="PF01087">
    <property type="entry name" value="GalP_UDP_transf"/>
    <property type="match status" value="1"/>
</dbReference>
<comment type="cofactor">
    <cofactor evidence="2">
        <name>Zn(2+)</name>
        <dbReference type="ChEBI" id="CHEBI:29105"/>
    </cofactor>
</comment>
<dbReference type="NCBIfam" id="TIGR00209">
    <property type="entry name" value="galT_1"/>
    <property type="match status" value="1"/>
</dbReference>
<dbReference type="RefSeq" id="WP_191718975.1">
    <property type="nucleotide sequence ID" value="NZ_JACSQP010000004.1"/>
</dbReference>
<evidence type="ECO:0000256" key="5">
    <source>
        <dbReference type="ARBA" id="ARBA00012384"/>
    </source>
</evidence>
<keyword evidence="7 14" id="KW-0808">Transferase</keyword>
<dbReference type="PANTHER" id="PTHR11943">
    <property type="entry name" value="GALACTOSE-1-PHOSPHATE URIDYLYLTRANSFERASE"/>
    <property type="match status" value="1"/>
</dbReference>
<dbReference type="Pfam" id="PF02744">
    <property type="entry name" value="GalP_UDP_tr_C"/>
    <property type="match status" value="1"/>
</dbReference>
<proteinExistence type="inferred from homology"/>
<feature type="domain" description="Galactose-1-phosphate uridyl transferase C-terminal" evidence="16">
    <location>
        <begin position="254"/>
        <end position="381"/>
    </location>
</feature>
<dbReference type="PANTHER" id="PTHR11943:SF1">
    <property type="entry name" value="GALACTOSE-1-PHOSPHATE URIDYLYLTRANSFERASE"/>
    <property type="match status" value="1"/>
</dbReference>
<comment type="caution">
    <text evidence="17">The sequence shown here is derived from an EMBL/GenBank/DDBJ whole genome shotgun (WGS) entry which is preliminary data.</text>
</comment>
<keyword evidence="10" id="KW-0862">Zinc</keyword>
<evidence type="ECO:0000256" key="3">
    <source>
        <dbReference type="ARBA" id="ARBA00004947"/>
    </source>
</evidence>
<evidence type="ECO:0000256" key="11">
    <source>
        <dbReference type="ARBA" id="ARBA00023144"/>
    </source>
</evidence>
<name>A0ABR8S2E9_9MICO</name>
<dbReference type="GO" id="GO:0016779">
    <property type="term" value="F:nucleotidyltransferase activity"/>
    <property type="evidence" value="ECO:0007669"/>
    <property type="project" value="UniProtKB-KW"/>
</dbReference>
<dbReference type="InterPro" id="IPR019779">
    <property type="entry name" value="GalP_UDPtransf1_His-AS"/>
</dbReference>
<evidence type="ECO:0000256" key="4">
    <source>
        <dbReference type="ARBA" id="ARBA00010951"/>
    </source>
</evidence>
<comment type="catalytic activity">
    <reaction evidence="1 14">
        <text>alpha-D-galactose 1-phosphate + UDP-alpha-D-glucose = alpha-D-glucose 1-phosphate + UDP-alpha-D-galactose</text>
        <dbReference type="Rhea" id="RHEA:13989"/>
        <dbReference type="ChEBI" id="CHEBI:58336"/>
        <dbReference type="ChEBI" id="CHEBI:58601"/>
        <dbReference type="ChEBI" id="CHEBI:58885"/>
        <dbReference type="ChEBI" id="CHEBI:66914"/>
        <dbReference type="EC" id="2.7.7.12"/>
    </reaction>
</comment>
<comment type="similarity">
    <text evidence="4 14">Belongs to the galactose-1-phosphate uridylyltransferase type 1 family.</text>
</comment>
<dbReference type="Gene3D" id="3.30.428.10">
    <property type="entry name" value="HIT-like"/>
    <property type="match status" value="2"/>
</dbReference>
<evidence type="ECO:0000313" key="17">
    <source>
        <dbReference type="EMBL" id="MBD7957657.1"/>
    </source>
</evidence>
<organism evidence="17 18">
    <name type="scientific">Microbacterium pullorum</name>
    <dbReference type="NCBI Taxonomy" id="2762236"/>
    <lineage>
        <taxon>Bacteria</taxon>
        <taxon>Bacillati</taxon>
        <taxon>Actinomycetota</taxon>
        <taxon>Actinomycetes</taxon>
        <taxon>Micrococcales</taxon>
        <taxon>Microbacteriaceae</taxon>
        <taxon>Microbacterium</taxon>
    </lineage>
</organism>
<comment type="pathway">
    <text evidence="3 14">Carbohydrate metabolism; galactose metabolism.</text>
</comment>
<reference evidence="17 18" key="1">
    <citation type="submission" date="2020-08" db="EMBL/GenBank/DDBJ databases">
        <title>A Genomic Blueprint of the Chicken Gut Microbiome.</title>
        <authorList>
            <person name="Gilroy R."/>
            <person name="Ravi A."/>
            <person name="Getino M."/>
            <person name="Pursley I."/>
            <person name="Horton D.L."/>
            <person name="Alikhan N.-F."/>
            <person name="Baker D."/>
            <person name="Gharbi K."/>
            <person name="Hall N."/>
            <person name="Watson M."/>
            <person name="Adriaenssens E.M."/>
            <person name="Foster-Nyarko E."/>
            <person name="Jarju S."/>
            <person name="Secka A."/>
            <person name="Antonio M."/>
            <person name="Oren A."/>
            <person name="Chaudhuri R."/>
            <person name="La Ragione R.M."/>
            <person name="Hildebrand F."/>
            <person name="Pallen M.J."/>
        </authorList>
    </citation>
    <scope>NUCLEOTIDE SEQUENCE [LARGE SCALE GENOMIC DNA]</scope>
    <source>
        <strain evidence="17 18">Sa4CUA7</strain>
    </source>
</reference>
<evidence type="ECO:0000256" key="1">
    <source>
        <dbReference type="ARBA" id="ARBA00001107"/>
    </source>
</evidence>
<evidence type="ECO:0000256" key="10">
    <source>
        <dbReference type="ARBA" id="ARBA00022833"/>
    </source>
</evidence>
<protein>
    <recommendedName>
        <fullName evidence="6 13">Galactose-1-phosphate uridylyltransferase</fullName>
        <ecNumber evidence="5 13">2.7.7.12</ecNumber>
    </recommendedName>
</protein>
<dbReference type="PROSITE" id="PS00117">
    <property type="entry name" value="GAL_P_UDP_TRANSF_I"/>
    <property type="match status" value="1"/>
</dbReference>
<dbReference type="PIRSF" id="PIRSF000808">
    <property type="entry name" value="GalT"/>
    <property type="match status" value="1"/>
</dbReference>
<dbReference type="InterPro" id="IPR036265">
    <property type="entry name" value="HIT-like_sf"/>
</dbReference>
<keyword evidence="9 14" id="KW-0479">Metal-binding</keyword>
<evidence type="ECO:0000313" key="18">
    <source>
        <dbReference type="Proteomes" id="UP000648352"/>
    </source>
</evidence>
<evidence type="ECO:0000256" key="7">
    <source>
        <dbReference type="ARBA" id="ARBA00022679"/>
    </source>
</evidence>
<sequence>MPEQHDLDAVTLGAGVVKRPTRLADGRELIYFDDPDTTLGPERAIDARTLDPRPATATMRQDILTGDWISVAASRQNRAFLPPAELDPLSPQTPTNPSEIPSRYDVAVFENKSPSFGPALAEAHGDAPAAGDPPRGIDDLEHLGLGRTRSSVGRCEVVCFSPEHSGSFGTQSVTRARTVIEAWADRTAALSALPGVEQVFPFENRGEAIGVTLPHPHGQIYAYPYITPRTTRLLDSIDRTAPDLFQRILDFERGSERVLFSGEHWTAFVPFAARWPLEVHLLPHRHVADFSETSDAERDELAPLYLRLLRGVDALYDSPTPYIAAWHQAPVRHGRDTVRLNLQLTSPRRAADKLKFLAGSEAAMGAWIGDVPPEVAADRLRTAIEGVSL</sequence>
<evidence type="ECO:0000256" key="12">
    <source>
        <dbReference type="ARBA" id="ARBA00023277"/>
    </source>
</evidence>
<evidence type="ECO:0000259" key="15">
    <source>
        <dbReference type="Pfam" id="PF01087"/>
    </source>
</evidence>
<dbReference type="SUPFAM" id="SSF54197">
    <property type="entry name" value="HIT-like"/>
    <property type="match status" value="2"/>
</dbReference>
<keyword evidence="11 14" id="KW-0299">Galactose metabolism</keyword>
<evidence type="ECO:0000256" key="13">
    <source>
        <dbReference type="NCBIfam" id="TIGR00209"/>
    </source>
</evidence>
<dbReference type="EMBL" id="JACSQP010000004">
    <property type="protein sequence ID" value="MBD7957657.1"/>
    <property type="molecule type" value="Genomic_DNA"/>
</dbReference>
<keyword evidence="8 14" id="KW-0548">Nucleotidyltransferase</keyword>
<evidence type="ECO:0000259" key="16">
    <source>
        <dbReference type="Pfam" id="PF02744"/>
    </source>
</evidence>
<accession>A0ABR8S2E9</accession>
<keyword evidence="12 14" id="KW-0119">Carbohydrate metabolism</keyword>
<evidence type="ECO:0000256" key="14">
    <source>
        <dbReference type="RuleBase" id="RU000506"/>
    </source>
</evidence>
<keyword evidence="18" id="KW-1185">Reference proteome</keyword>
<dbReference type="InterPro" id="IPR005849">
    <property type="entry name" value="GalP_Utransf_N"/>
</dbReference>
<evidence type="ECO:0000256" key="9">
    <source>
        <dbReference type="ARBA" id="ARBA00022723"/>
    </source>
</evidence>
<dbReference type="InterPro" id="IPR005850">
    <property type="entry name" value="GalP_Utransf_C"/>
</dbReference>
<gene>
    <name evidence="17" type="primary">galT</name>
    <name evidence="17" type="ORF">H9651_08395</name>
</gene>
<feature type="domain" description="Galactose-1-phosphate uridyl transferase N-terminal" evidence="15">
    <location>
        <begin position="104"/>
        <end position="226"/>
    </location>
</feature>
<evidence type="ECO:0000256" key="2">
    <source>
        <dbReference type="ARBA" id="ARBA00001947"/>
    </source>
</evidence>
<evidence type="ECO:0000256" key="6">
    <source>
        <dbReference type="ARBA" id="ARBA00016340"/>
    </source>
</evidence>
<dbReference type="Proteomes" id="UP000648352">
    <property type="component" value="Unassembled WGS sequence"/>
</dbReference>